<dbReference type="Pfam" id="PF00034">
    <property type="entry name" value="Cytochrom_C"/>
    <property type="match status" value="1"/>
</dbReference>
<dbReference type="InterPro" id="IPR009056">
    <property type="entry name" value="Cyt_c-like_dom"/>
</dbReference>
<name>A0A8J7SQY9_9RHOB</name>
<dbReference type="InterPro" id="IPR036909">
    <property type="entry name" value="Cyt_c-like_dom_sf"/>
</dbReference>
<sequence>MRGVVVAALAGLVLAGCLPKGKETPDPKQDFADYCAACHGVSGKGDGVAAAGLKKKPADLTVLSKTNHGAFPTTRVMAQIWGYAGAKGQGVMPDFAPLMAGEMVPYDGGDGIMTPTPVRLVALAEYLKTLQAN</sequence>
<evidence type="ECO:0000259" key="4">
    <source>
        <dbReference type="Pfam" id="PF00034"/>
    </source>
</evidence>
<keyword evidence="1" id="KW-0349">Heme</keyword>
<keyword evidence="2" id="KW-0479">Metal-binding</keyword>
<feature type="domain" description="Cytochrome c" evidence="4">
    <location>
        <begin position="31"/>
        <end position="112"/>
    </location>
</feature>
<evidence type="ECO:0000313" key="5">
    <source>
        <dbReference type="EMBL" id="MBL4926495.1"/>
    </source>
</evidence>
<protein>
    <submittedName>
        <fullName evidence="5">C-type cytochrome</fullName>
    </submittedName>
</protein>
<dbReference type="PROSITE" id="PS51257">
    <property type="entry name" value="PROKAR_LIPOPROTEIN"/>
    <property type="match status" value="1"/>
</dbReference>
<evidence type="ECO:0000256" key="2">
    <source>
        <dbReference type="ARBA" id="ARBA00022723"/>
    </source>
</evidence>
<accession>A0A8J7SQY9</accession>
<dbReference type="Proteomes" id="UP000619033">
    <property type="component" value="Unassembled WGS sequence"/>
</dbReference>
<dbReference type="SUPFAM" id="SSF46626">
    <property type="entry name" value="Cytochrome c"/>
    <property type="match status" value="1"/>
</dbReference>
<evidence type="ECO:0000256" key="3">
    <source>
        <dbReference type="ARBA" id="ARBA00023004"/>
    </source>
</evidence>
<dbReference type="GO" id="GO:0009055">
    <property type="term" value="F:electron transfer activity"/>
    <property type="evidence" value="ECO:0007669"/>
    <property type="project" value="InterPro"/>
</dbReference>
<evidence type="ECO:0000313" key="6">
    <source>
        <dbReference type="Proteomes" id="UP000619033"/>
    </source>
</evidence>
<evidence type="ECO:0000256" key="1">
    <source>
        <dbReference type="ARBA" id="ARBA00022617"/>
    </source>
</evidence>
<dbReference type="EMBL" id="JAESVP010000001">
    <property type="protein sequence ID" value="MBL4926495.1"/>
    <property type="molecule type" value="Genomic_DNA"/>
</dbReference>
<reference evidence="5" key="1">
    <citation type="submission" date="2021-01" db="EMBL/GenBank/DDBJ databases">
        <title>Genome seq and assembly of Tabrizicola sp. KVB23.</title>
        <authorList>
            <person name="Chhetri G."/>
        </authorList>
    </citation>
    <scope>NUCLEOTIDE SEQUENCE</scope>
    <source>
        <strain evidence="5">KVB23</strain>
    </source>
</reference>
<dbReference type="AlphaFoldDB" id="A0A8J7SQY9"/>
<dbReference type="GO" id="GO:0020037">
    <property type="term" value="F:heme binding"/>
    <property type="evidence" value="ECO:0007669"/>
    <property type="project" value="InterPro"/>
</dbReference>
<dbReference type="Gene3D" id="1.10.760.10">
    <property type="entry name" value="Cytochrome c-like domain"/>
    <property type="match status" value="1"/>
</dbReference>
<keyword evidence="3" id="KW-0408">Iron</keyword>
<gene>
    <name evidence="5" type="ORF">JI744_00120</name>
</gene>
<organism evidence="5 6">
    <name type="scientific">Fuscibacter oryzae</name>
    <dbReference type="NCBI Taxonomy" id="2803939"/>
    <lineage>
        <taxon>Bacteria</taxon>
        <taxon>Pseudomonadati</taxon>
        <taxon>Pseudomonadota</taxon>
        <taxon>Alphaproteobacteria</taxon>
        <taxon>Rhodobacterales</taxon>
        <taxon>Paracoccaceae</taxon>
        <taxon>Fuscibacter</taxon>
    </lineage>
</organism>
<dbReference type="GO" id="GO:0046872">
    <property type="term" value="F:metal ion binding"/>
    <property type="evidence" value="ECO:0007669"/>
    <property type="project" value="UniProtKB-KW"/>
</dbReference>
<keyword evidence="6" id="KW-1185">Reference proteome</keyword>
<comment type="caution">
    <text evidence="5">The sequence shown here is derived from an EMBL/GenBank/DDBJ whole genome shotgun (WGS) entry which is preliminary data.</text>
</comment>
<proteinExistence type="predicted"/>